<dbReference type="EMBL" id="METM01000026">
    <property type="protein sequence ID" value="OGB89409.1"/>
    <property type="molecule type" value="Genomic_DNA"/>
</dbReference>
<evidence type="ECO:0000313" key="2">
    <source>
        <dbReference type="EMBL" id="OGB89409.1"/>
    </source>
</evidence>
<reference evidence="2 3" key="1">
    <citation type="journal article" date="2016" name="Nat. Commun.">
        <title>Thousands of microbial genomes shed light on interconnected biogeochemical processes in an aquifer system.</title>
        <authorList>
            <person name="Anantharaman K."/>
            <person name="Brown C.T."/>
            <person name="Hug L.A."/>
            <person name="Sharon I."/>
            <person name="Castelle C.J."/>
            <person name="Probst A.J."/>
            <person name="Thomas B.C."/>
            <person name="Singh A."/>
            <person name="Wilkins M.J."/>
            <person name="Karaoz U."/>
            <person name="Brodie E.L."/>
            <person name="Williams K.H."/>
            <person name="Hubbard S.S."/>
            <person name="Banfield J.F."/>
        </authorList>
    </citation>
    <scope>NUCLEOTIDE SEQUENCE [LARGE SCALE GENOMIC DNA]</scope>
</reference>
<organism evidence="2 3">
    <name type="scientific">candidate division WOR-1 bacterium RIFCSPHIGHO2_01_FULL_53_15</name>
    <dbReference type="NCBI Taxonomy" id="1802564"/>
    <lineage>
        <taxon>Bacteria</taxon>
        <taxon>Bacillati</taxon>
        <taxon>Saganbacteria</taxon>
    </lineage>
</organism>
<comment type="caution">
    <text evidence="2">The sequence shown here is derived from an EMBL/GenBank/DDBJ whole genome shotgun (WGS) entry which is preliminary data.</text>
</comment>
<evidence type="ECO:0000313" key="3">
    <source>
        <dbReference type="Proteomes" id="UP000178724"/>
    </source>
</evidence>
<name>A0A1F4Q0K0_UNCSA</name>
<sequence>MFKKFLIAALLVSSMAVRLFADEVSEETYKNQLYYRHNKLELTTKTRVIGESRSYSSTGISSSTYSFEAFAQTYGNIETSSLQRSEQKEVTDWFIYKGGVEEISDLEFLELIGDKARYKDVKEKMATRGGWRLLGNATIGVGIVAMLGGAAFSAGQSVITGGGVVTALGFFISAFNLEPHHYIKSGYALNKIDEYNLALKKKLNLPINFE</sequence>
<dbReference type="Proteomes" id="UP000178724">
    <property type="component" value="Unassembled WGS sequence"/>
</dbReference>
<evidence type="ECO:0000256" key="1">
    <source>
        <dbReference type="SAM" id="SignalP"/>
    </source>
</evidence>
<gene>
    <name evidence="2" type="ORF">A2625_07980</name>
</gene>
<feature type="signal peptide" evidence="1">
    <location>
        <begin position="1"/>
        <end position="21"/>
    </location>
</feature>
<feature type="chain" id="PRO_5009513456" evidence="1">
    <location>
        <begin position="22"/>
        <end position="210"/>
    </location>
</feature>
<accession>A0A1F4Q0K0</accession>
<keyword evidence="1" id="KW-0732">Signal</keyword>
<dbReference type="AlphaFoldDB" id="A0A1F4Q0K0"/>
<protein>
    <submittedName>
        <fullName evidence="2">Uncharacterized protein</fullName>
    </submittedName>
</protein>
<proteinExistence type="predicted"/>